<evidence type="ECO:0000256" key="1">
    <source>
        <dbReference type="SAM" id="MobiDB-lite"/>
    </source>
</evidence>
<dbReference type="AlphaFoldDB" id="A0AAV4S011"/>
<proteinExistence type="predicted"/>
<dbReference type="EMBL" id="BPLR01008661">
    <property type="protein sequence ID" value="GIY26274.1"/>
    <property type="molecule type" value="Genomic_DNA"/>
</dbReference>
<feature type="region of interest" description="Disordered" evidence="1">
    <location>
        <begin position="1"/>
        <end position="25"/>
    </location>
</feature>
<evidence type="ECO:0000313" key="2">
    <source>
        <dbReference type="EMBL" id="GIY26274.1"/>
    </source>
</evidence>
<comment type="caution">
    <text evidence="2">The sequence shown here is derived from an EMBL/GenBank/DDBJ whole genome shotgun (WGS) entry which is preliminary data.</text>
</comment>
<reference evidence="2 3" key="1">
    <citation type="submission" date="2021-06" db="EMBL/GenBank/DDBJ databases">
        <title>Caerostris extrusa draft genome.</title>
        <authorList>
            <person name="Kono N."/>
            <person name="Arakawa K."/>
        </authorList>
    </citation>
    <scope>NUCLEOTIDE SEQUENCE [LARGE SCALE GENOMIC DNA]</scope>
</reference>
<feature type="non-terminal residue" evidence="2">
    <location>
        <position position="1"/>
    </location>
</feature>
<accession>A0AAV4S011</accession>
<dbReference type="Proteomes" id="UP001054945">
    <property type="component" value="Unassembled WGS sequence"/>
</dbReference>
<keyword evidence="3" id="KW-1185">Reference proteome</keyword>
<organism evidence="2 3">
    <name type="scientific">Caerostris extrusa</name>
    <name type="common">Bark spider</name>
    <name type="synonym">Caerostris bankana</name>
    <dbReference type="NCBI Taxonomy" id="172846"/>
    <lineage>
        <taxon>Eukaryota</taxon>
        <taxon>Metazoa</taxon>
        <taxon>Ecdysozoa</taxon>
        <taxon>Arthropoda</taxon>
        <taxon>Chelicerata</taxon>
        <taxon>Arachnida</taxon>
        <taxon>Araneae</taxon>
        <taxon>Araneomorphae</taxon>
        <taxon>Entelegynae</taxon>
        <taxon>Araneoidea</taxon>
        <taxon>Araneidae</taxon>
        <taxon>Caerostris</taxon>
    </lineage>
</organism>
<protein>
    <submittedName>
        <fullName evidence="2">Uncharacterized protein</fullName>
    </submittedName>
</protein>
<name>A0AAV4S011_CAEEX</name>
<sequence length="81" mass="9152">STSNSSEYDDQHMSARENIPQPRAEDRLSLSGNFRRLFTPNWTDSVPRAKRFVAPPPVQTMFLSPGERSYSVAAKRLGRKG</sequence>
<gene>
    <name evidence="2" type="ORF">CEXT_595221</name>
</gene>
<evidence type="ECO:0000313" key="3">
    <source>
        <dbReference type="Proteomes" id="UP001054945"/>
    </source>
</evidence>